<sequence length="253" mass="28362">MASNSICYYPYAAVLWIWSKLTALFYYLFNPSDTPLHAVRLTRIESDCQKVPFLKDALHDDICGESLDRRGWSGRTSMAPTLHPLHGRMSSSSHNLSTRLSGSSQNLNIVQNAYGFNVHQNPSDTTAPQRIANLLSRPFRTNPLKRTKSVSKMEKGLLEANQNQLLHLSILNFQLTNMYNRSFRVPNSSGRPAMSLASALLDRPSGLAQLRATHIALDGSPELLGMQCLSPNREKNVANPRLVRGRIVYKSKR</sequence>
<protein>
    <submittedName>
        <fullName evidence="2">Uncharacterized protein</fullName>
    </submittedName>
</protein>
<gene>
    <name evidence="2" type="ORF">CAUJ_LOCUS4701</name>
</gene>
<evidence type="ECO:0000256" key="1">
    <source>
        <dbReference type="SAM" id="Phobius"/>
    </source>
</evidence>
<keyword evidence="3" id="KW-1185">Reference proteome</keyword>
<name>A0A8S1H0B3_9PELO</name>
<reference evidence="2" key="1">
    <citation type="submission" date="2020-10" db="EMBL/GenBank/DDBJ databases">
        <authorList>
            <person name="Kikuchi T."/>
        </authorList>
    </citation>
    <scope>NUCLEOTIDE SEQUENCE</scope>
    <source>
        <strain evidence="2">NKZ352</strain>
    </source>
</reference>
<evidence type="ECO:0000313" key="2">
    <source>
        <dbReference type="EMBL" id="CAD6188782.1"/>
    </source>
</evidence>
<proteinExistence type="predicted"/>
<dbReference type="Proteomes" id="UP000835052">
    <property type="component" value="Unassembled WGS sequence"/>
</dbReference>
<dbReference type="OrthoDB" id="5877407at2759"/>
<dbReference type="AlphaFoldDB" id="A0A8S1H0B3"/>
<accession>A0A8S1H0B3</accession>
<keyword evidence="1" id="KW-1133">Transmembrane helix</keyword>
<keyword evidence="1" id="KW-0812">Transmembrane</keyword>
<comment type="caution">
    <text evidence="2">The sequence shown here is derived from an EMBL/GenBank/DDBJ whole genome shotgun (WGS) entry which is preliminary data.</text>
</comment>
<feature type="transmembrane region" description="Helical" evidence="1">
    <location>
        <begin position="7"/>
        <end position="29"/>
    </location>
</feature>
<evidence type="ECO:0000313" key="3">
    <source>
        <dbReference type="Proteomes" id="UP000835052"/>
    </source>
</evidence>
<keyword evidence="1" id="KW-0472">Membrane</keyword>
<dbReference type="EMBL" id="CAJGYM010000009">
    <property type="protein sequence ID" value="CAD6188782.1"/>
    <property type="molecule type" value="Genomic_DNA"/>
</dbReference>
<organism evidence="2 3">
    <name type="scientific">Caenorhabditis auriculariae</name>
    <dbReference type="NCBI Taxonomy" id="2777116"/>
    <lineage>
        <taxon>Eukaryota</taxon>
        <taxon>Metazoa</taxon>
        <taxon>Ecdysozoa</taxon>
        <taxon>Nematoda</taxon>
        <taxon>Chromadorea</taxon>
        <taxon>Rhabditida</taxon>
        <taxon>Rhabditina</taxon>
        <taxon>Rhabditomorpha</taxon>
        <taxon>Rhabditoidea</taxon>
        <taxon>Rhabditidae</taxon>
        <taxon>Peloderinae</taxon>
        <taxon>Caenorhabditis</taxon>
    </lineage>
</organism>